<comment type="caution">
    <text evidence="2">The sequence shown here is derived from an EMBL/GenBank/DDBJ whole genome shotgun (WGS) entry which is preliminary data.</text>
</comment>
<proteinExistence type="predicted"/>
<accession>A0ABT5TSF8</accession>
<dbReference type="PROSITE" id="PS51677">
    <property type="entry name" value="NODB"/>
    <property type="match status" value="1"/>
</dbReference>
<name>A0ABT5TSF8_9MICO</name>
<organism evidence="2 3">
    <name type="scientific">Georgenia halotolerans</name>
    <dbReference type="NCBI Taxonomy" id="3028317"/>
    <lineage>
        <taxon>Bacteria</taxon>
        <taxon>Bacillati</taxon>
        <taxon>Actinomycetota</taxon>
        <taxon>Actinomycetes</taxon>
        <taxon>Micrococcales</taxon>
        <taxon>Bogoriellaceae</taxon>
        <taxon>Georgenia</taxon>
    </lineage>
</organism>
<dbReference type="Pfam" id="PF01522">
    <property type="entry name" value="Polysacc_deac_1"/>
    <property type="match status" value="1"/>
</dbReference>
<dbReference type="InterPro" id="IPR050248">
    <property type="entry name" value="Polysacc_deacetylase_ArnD"/>
</dbReference>
<dbReference type="Gene3D" id="3.20.20.370">
    <property type="entry name" value="Glycoside hydrolase/deacetylase"/>
    <property type="match status" value="1"/>
</dbReference>
<sequence length="89" mass="9331">STLRQTGTPASFFVTGEWTQDNPQTARQLATGYPVGNHSVPHADLTTLSDAAARAEVAGADLTVRQVAWVPPRGSASRTGRGTGGPSRW</sequence>
<evidence type="ECO:0000313" key="2">
    <source>
        <dbReference type="EMBL" id="MDD9204983.1"/>
    </source>
</evidence>
<feature type="non-terminal residue" evidence="2">
    <location>
        <position position="1"/>
    </location>
</feature>
<gene>
    <name evidence="2" type="ORF">PU560_00720</name>
</gene>
<dbReference type="InterPro" id="IPR002509">
    <property type="entry name" value="NODB_dom"/>
</dbReference>
<keyword evidence="3" id="KW-1185">Reference proteome</keyword>
<feature type="domain" description="NodB homology" evidence="1">
    <location>
        <begin position="1"/>
        <end position="89"/>
    </location>
</feature>
<protein>
    <submittedName>
        <fullName evidence="2">Polysaccharide deacetylase family protein</fullName>
    </submittedName>
</protein>
<dbReference type="PANTHER" id="PTHR10587">
    <property type="entry name" value="GLYCOSYL TRANSFERASE-RELATED"/>
    <property type="match status" value="1"/>
</dbReference>
<dbReference type="SUPFAM" id="SSF88713">
    <property type="entry name" value="Glycoside hydrolase/deacetylase"/>
    <property type="match status" value="1"/>
</dbReference>
<dbReference type="Proteomes" id="UP001165561">
    <property type="component" value="Unassembled WGS sequence"/>
</dbReference>
<evidence type="ECO:0000313" key="3">
    <source>
        <dbReference type="Proteomes" id="UP001165561"/>
    </source>
</evidence>
<reference evidence="2" key="1">
    <citation type="submission" date="2023-02" db="EMBL/GenBank/DDBJ databases">
        <title>Georgenia sp.10Sc9-8, isolated from a soil sample collected from the Taklamakan desert.</title>
        <authorList>
            <person name="Liu S."/>
        </authorList>
    </citation>
    <scope>NUCLEOTIDE SEQUENCE</scope>
    <source>
        <strain evidence="2">10Sc9-8</strain>
    </source>
</reference>
<dbReference type="InterPro" id="IPR011330">
    <property type="entry name" value="Glyco_hydro/deAcase_b/a-brl"/>
</dbReference>
<dbReference type="EMBL" id="JARACI010000157">
    <property type="protein sequence ID" value="MDD9204983.1"/>
    <property type="molecule type" value="Genomic_DNA"/>
</dbReference>
<evidence type="ECO:0000259" key="1">
    <source>
        <dbReference type="PROSITE" id="PS51677"/>
    </source>
</evidence>